<dbReference type="NCBIfam" id="NF001390">
    <property type="entry name" value="PRK00281.1-4"/>
    <property type="match status" value="1"/>
</dbReference>
<feature type="transmembrane region" description="Helical" evidence="17">
    <location>
        <begin position="87"/>
        <end position="106"/>
    </location>
</feature>
<protein>
    <recommendedName>
        <fullName evidence="4 17">Undecaprenyl-diphosphatase</fullName>
        <ecNumber evidence="3 17">3.6.1.27</ecNumber>
    </recommendedName>
    <alternativeName>
        <fullName evidence="15 17">Bacitracin resistance protein</fullName>
    </alternativeName>
    <alternativeName>
        <fullName evidence="14 17">Undecaprenyl pyrophosphate phosphatase</fullName>
    </alternativeName>
</protein>
<organism evidence="18 19">
    <name type="scientific">Streptococcus porcinus</name>
    <dbReference type="NCBI Taxonomy" id="1340"/>
    <lineage>
        <taxon>Bacteria</taxon>
        <taxon>Bacillati</taxon>
        <taxon>Bacillota</taxon>
        <taxon>Bacilli</taxon>
        <taxon>Lactobacillales</taxon>
        <taxon>Streptococcaceae</taxon>
        <taxon>Streptococcus</taxon>
    </lineage>
</organism>
<feature type="transmembrane region" description="Helical" evidence="17">
    <location>
        <begin position="193"/>
        <end position="215"/>
    </location>
</feature>
<feature type="transmembrane region" description="Helical" evidence="17">
    <location>
        <begin position="255"/>
        <end position="275"/>
    </location>
</feature>
<evidence type="ECO:0000256" key="6">
    <source>
        <dbReference type="ARBA" id="ARBA00022692"/>
    </source>
</evidence>
<proteinExistence type="inferred from homology"/>
<dbReference type="InterPro" id="IPR003824">
    <property type="entry name" value="UppP"/>
</dbReference>
<evidence type="ECO:0000256" key="10">
    <source>
        <dbReference type="ARBA" id="ARBA00022989"/>
    </source>
</evidence>
<evidence type="ECO:0000256" key="3">
    <source>
        <dbReference type="ARBA" id="ARBA00012374"/>
    </source>
</evidence>
<feature type="transmembrane region" description="Helical" evidence="17">
    <location>
        <begin position="154"/>
        <end position="181"/>
    </location>
</feature>
<feature type="transmembrane region" description="Helical" evidence="17">
    <location>
        <begin position="112"/>
        <end position="133"/>
    </location>
</feature>
<evidence type="ECO:0000256" key="9">
    <source>
        <dbReference type="ARBA" id="ARBA00022984"/>
    </source>
</evidence>
<dbReference type="GO" id="GO:0046677">
    <property type="term" value="P:response to antibiotic"/>
    <property type="evidence" value="ECO:0007669"/>
    <property type="project" value="UniProtKB-UniRule"/>
</dbReference>
<name>A0A4V0H6M2_STRPO</name>
<dbReference type="GO" id="GO:0071555">
    <property type="term" value="P:cell wall organization"/>
    <property type="evidence" value="ECO:0007669"/>
    <property type="project" value="UniProtKB-KW"/>
</dbReference>
<keyword evidence="13 17" id="KW-0961">Cell wall biogenesis/degradation</keyword>
<evidence type="ECO:0000256" key="14">
    <source>
        <dbReference type="ARBA" id="ARBA00032707"/>
    </source>
</evidence>
<keyword evidence="18" id="KW-0418">Kinase</keyword>
<evidence type="ECO:0000256" key="7">
    <source>
        <dbReference type="ARBA" id="ARBA00022801"/>
    </source>
</evidence>
<dbReference type="NCBIfam" id="NF001391">
    <property type="entry name" value="PRK00281.1-5"/>
    <property type="match status" value="1"/>
</dbReference>
<keyword evidence="7 17" id="KW-0378">Hydrolase</keyword>
<comment type="subcellular location">
    <subcellularLocation>
        <location evidence="1 17">Cell membrane</location>
        <topology evidence="1 17">Multi-pass membrane protein</topology>
    </subcellularLocation>
</comment>
<evidence type="ECO:0000256" key="1">
    <source>
        <dbReference type="ARBA" id="ARBA00004651"/>
    </source>
</evidence>
<keyword evidence="8 17" id="KW-0133">Cell shape</keyword>
<feature type="transmembrane region" description="Helical" evidence="17">
    <location>
        <begin position="48"/>
        <end position="66"/>
    </location>
</feature>
<comment type="catalytic activity">
    <reaction evidence="16 17">
        <text>di-trans,octa-cis-undecaprenyl diphosphate + H2O = di-trans,octa-cis-undecaprenyl phosphate + phosphate + H(+)</text>
        <dbReference type="Rhea" id="RHEA:28094"/>
        <dbReference type="ChEBI" id="CHEBI:15377"/>
        <dbReference type="ChEBI" id="CHEBI:15378"/>
        <dbReference type="ChEBI" id="CHEBI:43474"/>
        <dbReference type="ChEBI" id="CHEBI:58405"/>
        <dbReference type="ChEBI" id="CHEBI:60392"/>
        <dbReference type="EC" id="3.6.1.27"/>
    </reaction>
</comment>
<evidence type="ECO:0000256" key="15">
    <source>
        <dbReference type="ARBA" id="ARBA00032932"/>
    </source>
</evidence>
<evidence type="ECO:0000256" key="2">
    <source>
        <dbReference type="ARBA" id="ARBA00010621"/>
    </source>
</evidence>
<reference evidence="18 19" key="1">
    <citation type="submission" date="2019-05" db="EMBL/GenBank/DDBJ databases">
        <authorList>
            <consortium name="Pathogen Informatics"/>
        </authorList>
    </citation>
    <scope>NUCLEOTIDE SEQUENCE [LARGE SCALE GENOMIC DNA]</scope>
    <source>
        <strain evidence="18 19">NCTC10924</strain>
    </source>
</reference>
<comment type="similarity">
    <text evidence="2 17">Belongs to the UppP family.</text>
</comment>
<keyword evidence="9 17" id="KW-0573">Peptidoglycan synthesis</keyword>
<keyword evidence="12 17" id="KW-0046">Antibiotic resistance</keyword>
<dbReference type="GO" id="GO:0009252">
    <property type="term" value="P:peptidoglycan biosynthetic process"/>
    <property type="evidence" value="ECO:0007669"/>
    <property type="project" value="UniProtKB-KW"/>
</dbReference>
<dbReference type="OrthoDB" id="9808289at2"/>
<dbReference type="GO" id="GO:0016301">
    <property type="term" value="F:kinase activity"/>
    <property type="evidence" value="ECO:0007669"/>
    <property type="project" value="UniProtKB-KW"/>
</dbReference>
<dbReference type="GO" id="GO:0005886">
    <property type="term" value="C:plasma membrane"/>
    <property type="evidence" value="ECO:0007669"/>
    <property type="project" value="UniProtKB-SubCell"/>
</dbReference>
<evidence type="ECO:0000256" key="13">
    <source>
        <dbReference type="ARBA" id="ARBA00023316"/>
    </source>
</evidence>
<keyword evidence="5 17" id="KW-1003">Cell membrane</keyword>
<evidence type="ECO:0000256" key="17">
    <source>
        <dbReference type="HAMAP-Rule" id="MF_01006"/>
    </source>
</evidence>
<dbReference type="Pfam" id="PF02673">
    <property type="entry name" value="BacA"/>
    <property type="match status" value="1"/>
</dbReference>
<comment type="miscellaneous">
    <text evidence="17">Bacitracin is thought to be involved in the inhibition of peptidoglycan synthesis by sequestering undecaprenyl diphosphate, thereby reducing the pool of lipid carrier available.</text>
</comment>
<keyword evidence="18" id="KW-0808">Transferase</keyword>
<evidence type="ECO:0000256" key="4">
    <source>
        <dbReference type="ARBA" id="ARBA00021581"/>
    </source>
</evidence>
<evidence type="ECO:0000313" key="19">
    <source>
        <dbReference type="Proteomes" id="UP000306241"/>
    </source>
</evidence>
<dbReference type="PANTHER" id="PTHR30622:SF3">
    <property type="entry name" value="UNDECAPRENYL-DIPHOSPHATASE"/>
    <property type="match status" value="1"/>
</dbReference>
<evidence type="ECO:0000256" key="16">
    <source>
        <dbReference type="ARBA" id="ARBA00047594"/>
    </source>
</evidence>
<gene>
    <name evidence="17 18" type="primary">uppP</name>
    <name evidence="18" type="ORF">NCTC10924_00424</name>
</gene>
<dbReference type="GO" id="GO:0008360">
    <property type="term" value="P:regulation of cell shape"/>
    <property type="evidence" value="ECO:0007669"/>
    <property type="project" value="UniProtKB-KW"/>
</dbReference>
<dbReference type="Proteomes" id="UP000306241">
    <property type="component" value="Chromosome"/>
</dbReference>
<dbReference type="AlphaFoldDB" id="A0A4V0H6M2"/>
<keyword evidence="11 17" id="KW-0472">Membrane</keyword>
<comment type="function">
    <text evidence="17">Catalyzes the dephosphorylation of undecaprenyl diphosphate (UPP). Confers resistance to bacitracin.</text>
</comment>
<evidence type="ECO:0000256" key="12">
    <source>
        <dbReference type="ARBA" id="ARBA00023251"/>
    </source>
</evidence>
<accession>A0A4V0H6M2</accession>
<dbReference type="RefSeq" id="WP_093959212.1">
    <property type="nucleotide sequence ID" value="NZ_CP070236.1"/>
</dbReference>
<evidence type="ECO:0000256" key="5">
    <source>
        <dbReference type="ARBA" id="ARBA00022475"/>
    </source>
</evidence>
<dbReference type="EMBL" id="LR594052">
    <property type="protein sequence ID" value="VTT41962.1"/>
    <property type="molecule type" value="Genomic_DNA"/>
</dbReference>
<evidence type="ECO:0000256" key="11">
    <source>
        <dbReference type="ARBA" id="ARBA00023136"/>
    </source>
</evidence>
<feature type="transmembrane region" description="Helical" evidence="17">
    <location>
        <begin position="222"/>
        <end position="243"/>
    </location>
</feature>
<dbReference type="GO" id="GO:0050380">
    <property type="term" value="F:undecaprenyl-diphosphatase activity"/>
    <property type="evidence" value="ECO:0007669"/>
    <property type="project" value="UniProtKB-UniRule"/>
</dbReference>
<evidence type="ECO:0000256" key="8">
    <source>
        <dbReference type="ARBA" id="ARBA00022960"/>
    </source>
</evidence>
<keyword evidence="6 17" id="KW-0812">Transmembrane</keyword>
<dbReference type="HAMAP" id="MF_01006">
    <property type="entry name" value="Undec_diphosphatase"/>
    <property type="match status" value="1"/>
</dbReference>
<dbReference type="PANTHER" id="PTHR30622">
    <property type="entry name" value="UNDECAPRENYL-DIPHOSPHATASE"/>
    <property type="match status" value="1"/>
</dbReference>
<evidence type="ECO:0000313" key="18">
    <source>
        <dbReference type="EMBL" id="VTT41962.1"/>
    </source>
</evidence>
<sequence>MLFFEILKAIFFGIIEGITEWLPISSTGHLILVEEFVKLRENAAFLEMFNVVIQLGAIIAVVVIYFKRLNPFQPGKSATEIRLTWQLWLKVVIAILPVVIVGMPLDNWFNKHFYNFITVALMLIVYGFAFIWIEKRNKTVEPQVTSLARMSYKTALFIGLFQVLSIIPGTSRSGATILGGILMGTSRTVATEFTFFLGIPVMFGASLLKVVKFFLKGNVLGFGQLLILLAASLTAFVVSLYVIKFLTDYVKKHDFTVFGKYRIILGSLLIIYFFVKLFI</sequence>
<keyword evidence="10 17" id="KW-1133">Transmembrane helix</keyword>
<dbReference type="EC" id="3.6.1.27" evidence="3 17"/>